<protein>
    <recommendedName>
        <fullName evidence="5">Lipoprotein</fullName>
    </recommendedName>
</protein>
<evidence type="ECO:0000313" key="3">
    <source>
        <dbReference type="EMBL" id="RZS34020.1"/>
    </source>
</evidence>
<gene>
    <name evidence="3" type="ORF">EV193_110170</name>
</gene>
<evidence type="ECO:0000313" key="4">
    <source>
        <dbReference type="Proteomes" id="UP000294257"/>
    </source>
</evidence>
<feature type="signal peptide" evidence="2">
    <location>
        <begin position="1"/>
        <end position="21"/>
    </location>
</feature>
<dbReference type="OrthoDB" id="3427828at2"/>
<keyword evidence="4" id="KW-1185">Reference proteome</keyword>
<organism evidence="3 4">
    <name type="scientific">Herbihabitans rhizosphaerae</name>
    <dbReference type="NCBI Taxonomy" id="1872711"/>
    <lineage>
        <taxon>Bacteria</taxon>
        <taxon>Bacillati</taxon>
        <taxon>Actinomycetota</taxon>
        <taxon>Actinomycetes</taxon>
        <taxon>Pseudonocardiales</taxon>
        <taxon>Pseudonocardiaceae</taxon>
        <taxon>Herbihabitans</taxon>
    </lineage>
</organism>
<evidence type="ECO:0000256" key="2">
    <source>
        <dbReference type="SAM" id="SignalP"/>
    </source>
</evidence>
<keyword evidence="2" id="KW-0732">Signal</keyword>
<sequence>MRKIAVIVSSLALAVTLGACGGETSGNASAASGTPAPGQPNPGGGDALADTSALASAVDKQANGKQSVHAEVKAEPVGVSGKGQLRFGSNPGMAMTMNTPEGEQQMVMVADGVYTTANEAMRQQGVTTKWVKFARGGEDPGSKLFTALADLMVESSDVTKQVEKAKASGRIIKTAKEQIDGQPTTRYTIEADVAKLVENEKNALAKLGMQLMLNQGVKTLPFDFWLNNENLPVQVVNETPAIAGQPAIKTTAKYSNWGAPVQITVPPANEVGDPPKVQMPPR</sequence>
<dbReference type="EMBL" id="SGWQ01000010">
    <property type="protein sequence ID" value="RZS34020.1"/>
    <property type="molecule type" value="Genomic_DNA"/>
</dbReference>
<dbReference type="PROSITE" id="PS51257">
    <property type="entry name" value="PROKAR_LIPOPROTEIN"/>
    <property type="match status" value="1"/>
</dbReference>
<proteinExistence type="predicted"/>
<evidence type="ECO:0008006" key="5">
    <source>
        <dbReference type="Google" id="ProtNLM"/>
    </source>
</evidence>
<feature type="region of interest" description="Disordered" evidence="1">
    <location>
        <begin position="26"/>
        <end position="48"/>
    </location>
</feature>
<comment type="caution">
    <text evidence="3">The sequence shown here is derived from an EMBL/GenBank/DDBJ whole genome shotgun (WGS) entry which is preliminary data.</text>
</comment>
<dbReference type="SUPFAM" id="SSF89392">
    <property type="entry name" value="Prokaryotic lipoproteins and lipoprotein localization factors"/>
    <property type="match status" value="1"/>
</dbReference>
<reference evidence="3 4" key="1">
    <citation type="submission" date="2019-02" db="EMBL/GenBank/DDBJ databases">
        <title>Genomic Encyclopedia of Type Strains, Phase IV (KMG-IV): sequencing the most valuable type-strain genomes for metagenomic binning, comparative biology and taxonomic classification.</title>
        <authorList>
            <person name="Goeker M."/>
        </authorList>
    </citation>
    <scope>NUCLEOTIDE SEQUENCE [LARGE SCALE GENOMIC DNA]</scope>
    <source>
        <strain evidence="3 4">DSM 101727</strain>
    </source>
</reference>
<name>A0A4Q7KGP1_9PSEU</name>
<dbReference type="Proteomes" id="UP000294257">
    <property type="component" value="Unassembled WGS sequence"/>
</dbReference>
<dbReference type="AlphaFoldDB" id="A0A4Q7KGP1"/>
<evidence type="ECO:0000256" key="1">
    <source>
        <dbReference type="SAM" id="MobiDB-lite"/>
    </source>
</evidence>
<accession>A0A4Q7KGP1</accession>
<dbReference type="InterPro" id="IPR029046">
    <property type="entry name" value="LolA/LolB/LppX"/>
</dbReference>
<feature type="chain" id="PRO_5038407508" description="Lipoprotein" evidence="2">
    <location>
        <begin position="22"/>
        <end position="282"/>
    </location>
</feature>
<dbReference type="Gene3D" id="2.50.20.20">
    <property type="match status" value="1"/>
</dbReference>
<dbReference type="RefSeq" id="WP_130347346.1">
    <property type="nucleotide sequence ID" value="NZ_SGWQ01000010.1"/>
</dbReference>